<comment type="caution">
    <text evidence="2">The sequence shown here is derived from an EMBL/GenBank/DDBJ whole genome shotgun (WGS) entry which is preliminary data.</text>
</comment>
<evidence type="ECO:0000313" key="2">
    <source>
        <dbReference type="EMBL" id="OBX65086.1"/>
    </source>
</evidence>
<protein>
    <recommendedName>
        <fullName evidence="4">KWG Leptospira</fullName>
    </recommendedName>
</protein>
<dbReference type="PANTHER" id="PTHR37841:SF1">
    <property type="entry name" value="DUF3298 DOMAIN-CONTAINING PROTEIN"/>
    <property type="match status" value="1"/>
</dbReference>
<gene>
    <name evidence="2" type="ORF">A9309_03240</name>
</gene>
<evidence type="ECO:0000313" key="3">
    <source>
        <dbReference type="Proteomes" id="UP000092607"/>
    </source>
</evidence>
<accession>A0A1B8Q5V9</accession>
<dbReference type="PANTHER" id="PTHR37841">
    <property type="entry name" value="GLR2918 PROTEIN"/>
    <property type="match status" value="1"/>
</dbReference>
<feature type="signal peptide" evidence="1">
    <location>
        <begin position="1"/>
        <end position="17"/>
    </location>
</feature>
<dbReference type="EMBL" id="LZMS01000037">
    <property type="protein sequence ID" value="OBX65086.1"/>
    <property type="molecule type" value="Genomic_DNA"/>
</dbReference>
<feature type="chain" id="PRO_5008612196" description="KWG Leptospira" evidence="1">
    <location>
        <begin position="18"/>
        <end position="375"/>
    </location>
</feature>
<name>A0A1B8Q5V9_MORLA</name>
<evidence type="ECO:0008006" key="4">
    <source>
        <dbReference type="Google" id="ProtNLM"/>
    </source>
</evidence>
<reference evidence="2 3" key="1">
    <citation type="submission" date="2016-06" db="EMBL/GenBank/DDBJ databases">
        <title>Draft genome of Moraxella lacunata CCUG 57757A.</title>
        <authorList>
            <person name="Salva-Serra F."/>
            <person name="Engstrom-Jakobsson H."/>
            <person name="Thorell K."/>
            <person name="Gonzales-Siles L."/>
            <person name="Karlsson R."/>
            <person name="Boulund F."/>
            <person name="Engstrand L."/>
            <person name="Kristiansson E."/>
            <person name="Moore E."/>
        </authorList>
    </citation>
    <scope>NUCLEOTIDE SEQUENCE [LARGE SCALE GENOMIC DNA]</scope>
    <source>
        <strain evidence="2 3">CCUG 57757A</strain>
    </source>
</reference>
<dbReference type="InterPro" id="IPR032774">
    <property type="entry name" value="WG_beta_rep"/>
</dbReference>
<organism evidence="2 3">
    <name type="scientific">Moraxella lacunata</name>
    <dbReference type="NCBI Taxonomy" id="477"/>
    <lineage>
        <taxon>Bacteria</taxon>
        <taxon>Pseudomonadati</taxon>
        <taxon>Pseudomonadota</taxon>
        <taxon>Gammaproteobacteria</taxon>
        <taxon>Moraxellales</taxon>
        <taxon>Moraxellaceae</taxon>
        <taxon>Moraxella</taxon>
    </lineage>
</organism>
<dbReference type="Pfam" id="PF14903">
    <property type="entry name" value="WG_beta_rep"/>
    <property type="match status" value="2"/>
</dbReference>
<evidence type="ECO:0000256" key="1">
    <source>
        <dbReference type="SAM" id="SignalP"/>
    </source>
</evidence>
<dbReference type="Proteomes" id="UP000092607">
    <property type="component" value="Unassembled WGS sequence"/>
</dbReference>
<proteinExistence type="predicted"/>
<sequence length="375" mass="42475">MRYLPLALLGYAMCASAVNVYNPNDLSDIKTLDNVKDVVLYGVHFDHVLLQNTEPCMKPTADFEFVECPNHQGLARVGNYVQTPFGQAPYPLGMIDKDGKLLLDNIYHEIHTPKILQDIATDVSSQSFVITTLDLDGLDELKADDESDIAMVIDKRMQYALVDSKGRMIVPFGRYDNIINGYDDVFTVEKDGLYGVIDAHGHEIITPMYDNPVMFYQGFSGLYKNGKYGIINLNNQTVIDFKYNVIYMVKSDSGDMFFNAVMGNTSYLYNSQGEKIFELTYPDEHEIFRDDINVFQGKDFFIIAPDFYQSSSQVGLIDTTGNVILPFEYDVIYSFLTGLASDLDMDDDPRYIKAIKKDGVYFYDATGKLIKHTHP</sequence>
<dbReference type="OrthoDB" id="5380961at2"/>
<keyword evidence="1" id="KW-0732">Signal</keyword>
<dbReference type="RefSeq" id="WP_065255451.1">
    <property type="nucleotide sequence ID" value="NZ_JARDJM010000001.1"/>
</dbReference>
<dbReference type="AlphaFoldDB" id="A0A1B8Q5V9"/>